<dbReference type="GO" id="GO:0004672">
    <property type="term" value="F:protein kinase activity"/>
    <property type="evidence" value="ECO:0007669"/>
    <property type="project" value="InterPro"/>
</dbReference>
<dbReference type="STRING" id="745531.A0A0C3S4N8"/>
<reference evidence="2 3" key="1">
    <citation type="journal article" date="2014" name="PLoS Genet.">
        <title>Analysis of the Phlebiopsis gigantea genome, transcriptome and secretome provides insight into its pioneer colonization strategies of wood.</title>
        <authorList>
            <person name="Hori C."/>
            <person name="Ishida T."/>
            <person name="Igarashi K."/>
            <person name="Samejima M."/>
            <person name="Suzuki H."/>
            <person name="Master E."/>
            <person name="Ferreira P."/>
            <person name="Ruiz-Duenas F.J."/>
            <person name="Held B."/>
            <person name="Canessa P."/>
            <person name="Larrondo L.F."/>
            <person name="Schmoll M."/>
            <person name="Druzhinina I.S."/>
            <person name="Kubicek C.P."/>
            <person name="Gaskell J.A."/>
            <person name="Kersten P."/>
            <person name="St John F."/>
            <person name="Glasner J."/>
            <person name="Sabat G."/>
            <person name="Splinter BonDurant S."/>
            <person name="Syed K."/>
            <person name="Yadav J."/>
            <person name="Mgbeahuruike A.C."/>
            <person name="Kovalchuk A."/>
            <person name="Asiegbu F.O."/>
            <person name="Lackner G."/>
            <person name="Hoffmeister D."/>
            <person name="Rencoret J."/>
            <person name="Gutierrez A."/>
            <person name="Sun H."/>
            <person name="Lindquist E."/>
            <person name="Barry K."/>
            <person name="Riley R."/>
            <person name="Grigoriev I.V."/>
            <person name="Henrissat B."/>
            <person name="Kues U."/>
            <person name="Berka R.M."/>
            <person name="Martinez A.T."/>
            <person name="Covert S.F."/>
            <person name="Blanchette R.A."/>
            <person name="Cullen D."/>
        </authorList>
    </citation>
    <scope>NUCLEOTIDE SEQUENCE [LARGE SCALE GENOMIC DNA]</scope>
    <source>
        <strain evidence="2 3">11061_1 CR5-6</strain>
    </source>
</reference>
<dbReference type="PRINTS" id="PR00109">
    <property type="entry name" value="TYRKINASE"/>
</dbReference>
<dbReference type="SUPFAM" id="SSF56112">
    <property type="entry name" value="Protein kinase-like (PK-like)"/>
    <property type="match status" value="1"/>
</dbReference>
<dbReference type="Pfam" id="PF07714">
    <property type="entry name" value="PK_Tyr_Ser-Thr"/>
    <property type="match status" value="1"/>
</dbReference>
<protein>
    <recommendedName>
        <fullName evidence="1">Protein kinase domain-containing protein</fullName>
    </recommendedName>
</protein>
<evidence type="ECO:0000259" key="1">
    <source>
        <dbReference type="PROSITE" id="PS50011"/>
    </source>
</evidence>
<evidence type="ECO:0000313" key="2">
    <source>
        <dbReference type="EMBL" id="KIP10766.1"/>
    </source>
</evidence>
<accession>A0A0C3S4N8</accession>
<dbReference type="PROSITE" id="PS50011">
    <property type="entry name" value="PROTEIN_KINASE_DOM"/>
    <property type="match status" value="1"/>
</dbReference>
<dbReference type="Gene3D" id="1.10.510.10">
    <property type="entry name" value="Transferase(Phosphotransferase) domain 1"/>
    <property type="match status" value="1"/>
</dbReference>
<dbReference type="SMART" id="SM00220">
    <property type="entry name" value="S_TKc"/>
    <property type="match status" value="1"/>
</dbReference>
<organism evidence="2 3">
    <name type="scientific">Phlebiopsis gigantea (strain 11061_1 CR5-6)</name>
    <name type="common">White-rot fungus</name>
    <name type="synonym">Peniophora gigantea</name>
    <dbReference type="NCBI Taxonomy" id="745531"/>
    <lineage>
        <taxon>Eukaryota</taxon>
        <taxon>Fungi</taxon>
        <taxon>Dikarya</taxon>
        <taxon>Basidiomycota</taxon>
        <taxon>Agaricomycotina</taxon>
        <taxon>Agaricomycetes</taxon>
        <taxon>Polyporales</taxon>
        <taxon>Phanerochaetaceae</taxon>
        <taxon>Phlebiopsis</taxon>
    </lineage>
</organism>
<dbReference type="PROSITE" id="PS00108">
    <property type="entry name" value="PROTEIN_KINASE_ST"/>
    <property type="match status" value="1"/>
</dbReference>
<dbReference type="GO" id="GO:0005737">
    <property type="term" value="C:cytoplasm"/>
    <property type="evidence" value="ECO:0007669"/>
    <property type="project" value="TreeGrafter"/>
</dbReference>
<feature type="non-terminal residue" evidence="2">
    <location>
        <position position="1"/>
    </location>
</feature>
<feature type="domain" description="Protein kinase" evidence="1">
    <location>
        <begin position="1"/>
        <end position="149"/>
    </location>
</feature>
<dbReference type="OrthoDB" id="2802511at2759"/>
<dbReference type="AlphaFoldDB" id="A0A0C3S4N8"/>
<gene>
    <name evidence="2" type="ORF">PHLGIDRAFT_64906</name>
</gene>
<dbReference type="EMBL" id="KN840451">
    <property type="protein sequence ID" value="KIP10766.1"/>
    <property type="molecule type" value="Genomic_DNA"/>
</dbReference>
<dbReference type="GO" id="GO:0007165">
    <property type="term" value="P:signal transduction"/>
    <property type="evidence" value="ECO:0007669"/>
    <property type="project" value="TreeGrafter"/>
</dbReference>
<dbReference type="InterPro" id="IPR001245">
    <property type="entry name" value="Ser-Thr/Tyr_kinase_cat_dom"/>
</dbReference>
<dbReference type="GO" id="GO:0005524">
    <property type="term" value="F:ATP binding"/>
    <property type="evidence" value="ECO:0007669"/>
    <property type="project" value="InterPro"/>
</dbReference>
<dbReference type="HOGENOM" id="CLU_000288_7_18_1"/>
<dbReference type="Proteomes" id="UP000053257">
    <property type="component" value="Unassembled WGS sequence"/>
</dbReference>
<dbReference type="InterPro" id="IPR008271">
    <property type="entry name" value="Ser/Thr_kinase_AS"/>
</dbReference>
<evidence type="ECO:0000313" key="3">
    <source>
        <dbReference type="Proteomes" id="UP000053257"/>
    </source>
</evidence>
<dbReference type="InterPro" id="IPR000719">
    <property type="entry name" value="Prot_kinase_dom"/>
</dbReference>
<name>A0A0C3S4N8_PHLG1</name>
<proteinExistence type="predicted"/>
<keyword evidence="3" id="KW-1185">Reference proteome</keyword>
<dbReference type="InterPro" id="IPR011009">
    <property type="entry name" value="Kinase-like_dom_sf"/>
</dbReference>
<sequence>HPNILQFIGVCSTADPPFMVCAYKKNGNALDYLRKKPTVSRHKLLYEASQGLVYLHDKKIIHGDIKATNILIDADGTACLADFGLSRVKLQTTVALNLDPTPQKGTVRWMAPEQLGGSSASRKTDIYSFAMTIYEVCYPTGMVVVALYR</sequence>
<dbReference type="InterPro" id="IPR050167">
    <property type="entry name" value="Ser_Thr_protein_kinase"/>
</dbReference>
<dbReference type="PANTHER" id="PTHR23257">
    <property type="entry name" value="SERINE-THREONINE PROTEIN KINASE"/>
    <property type="match status" value="1"/>
</dbReference>